<dbReference type="Proteomes" id="UP000799640">
    <property type="component" value="Unassembled WGS sequence"/>
</dbReference>
<gene>
    <name evidence="2" type="ORF">EJ06DRAFT_518941</name>
</gene>
<evidence type="ECO:0000313" key="2">
    <source>
        <dbReference type="EMBL" id="KAF2404559.1"/>
    </source>
</evidence>
<accession>A0A6G1I918</accession>
<dbReference type="AlphaFoldDB" id="A0A6G1I918"/>
<protein>
    <submittedName>
        <fullName evidence="2">Uncharacterized protein</fullName>
    </submittedName>
</protein>
<sequence length="208" mass="22876">MFLRAPSQQPPKQRRPSVSRCLSLTPSTVTPPSVSTHNSCATKHEGTSSASARATALLAKVASGPTTPRRGSRPSTPVHSPSSTRSIDECRFPAVPAPMERRYSDGYEVARCWTGHSQRNTDGYISFPDYEKYFQQYEEEAEREQLINDDIKCKITSSLRSSPLHIILSPKRKANRAIGDPAVRESSGLEVAVTSERSSHQLAAVPPR</sequence>
<feature type="compositionally biased region" description="Low complexity" evidence="1">
    <location>
        <begin position="1"/>
        <end position="11"/>
    </location>
</feature>
<evidence type="ECO:0000256" key="1">
    <source>
        <dbReference type="SAM" id="MobiDB-lite"/>
    </source>
</evidence>
<organism evidence="2 3">
    <name type="scientific">Trichodelitschia bisporula</name>
    <dbReference type="NCBI Taxonomy" id="703511"/>
    <lineage>
        <taxon>Eukaryota</taxon>
        <taxon>Fungi</taxon>
        <taxon>Dikarya</taxon>
        <taxon>Ascomycota</taxon>
        <taxon>Pezizomycotina</taxon>
        <taxon>Dothideomycetes</taxon>
        <taxon>Dothideomycetes incertae sedis</taxon>
        <taxon>Phaeotrichales</taxon>
        <taxon>Phaeotrichaceae</taxon>
        <taxon>Trichodelitschia</taxon>
    </lineage>
</organism>
<feature type="compositionally biased region" description="Low complexity" evidence="1">
    <location>
        <begin position="47"/>
        <end position="63"/>
    </location>
</feature>
<name>A0A6G1I918_9PEZI</name>
<keyword evidence="3" id="KW-1185">Reference proteome</keyword>
<feature type="region of interest" description="Disordered" evidence="1">
    <location>
        <begin position="189"/>
        <end position="208"/>
    </location>
</feature>
<dbReference type="EMBL" id="ML996688">
    <property type="protein sequence ID" value="KAF2404559.1"/>
    <property type="molecule type" value="Genomic_DNA"/>
</dbReference>
<feature type="compositionally biased region" description="Low complexity" evidence="1">
    <location>
        <begin position="18"/>
        <end position="36"/>
    </location>
</feature>
<feature type="region of interest" description="Disordered" evidence="1">
    <location>
        <begin position="1"/>
        <end position="88"/>
    </location>
</feature>
<dbReference type="OrthoDB" id="3921877at2759"/>
<evidence type="ECO:0000313" key="3">
    <source>
        <dbReference type="Proteomes" id="UP000799640"/>
    </source>
</evidence>
<proteinExistence type="predicted"/>
<feature type="compositionally biased region" description="Polar residues" evidence="1">
    <location>
        <begin position="73"/>
        <end position="85"/>
    </location>
</feature>
<reference evidence="2" key="1">
    <citation type="journal article" date="2020" name="Stud. Mycol.">
        <title>101 Dothideomycetes genomes: a test case for predicting lifestyles and emergence of pathogens.</title>
        <authorList>
            <person name="Haridas S."/>
            <person name="Albert R."/>
            <person name="Binder M."/>
            <person name="Bloem J."/>
            <person name="Labutti K."/>
            <person name="Salamov A."/>
            <person name="Andreopoulos B."/>
            <person name="Baker S."/>
            <person name="Barry K."/>
            <person name="Bills G."/>
            <person name="Bluhm B."/>
            <person name="Cannon C."/>
            <person name="Castanera R."/>
            <person name="Culley D."/>
            <person name="Daum C."/>
            <person name="Ezra D."/>
            <person name="Gonzalez J."/>
            <person name="Henrissat B."/>
            <person name="Kuo A."/>
            <person name="Liang C."/>
            <person name="Lipzen A."/>
            <person name="Lutzoni F."/>
            <person name="Magnuson J."/>
            <person name="Mondo S."/>
            <person name="Nolan M."/>
            <person name="Ohm R."/>
            <person name="Pangilinan J."/>
            <person name="Park H.-J."/>
            <person name="Ramirez L."/>
            <person name="Alfaro M."/>
            <person name="Sun H."/>
            <person name="Tritt A."/>
            <person name="Yoshinaga Y."/>
            <person name="Zwiers L.-H."/>
            <person name="Turgeon B."/>
            <person name="Goodwin S."/>
            <person name="Spatafora J."/>
            <person name="Crous P."/>
            <person name="Grigoriev I."/>
        </authorList>
    </citation>
    <scope>NUCLEOTIDE SEQUENCE</scope>
    <source>
        <strain evidence="2">CBS 262.69</strain>
    </source>
</reference>